<evidence type="ECO:0000256" key="6">
    <source>
        <dbReference type="SAM" id="Phobius"/>
    </source>
</evidence>
<feature type="transmembrane region" description="Helical" evidence="6">
    <location>
        <begin position="348"/>
        <end position="370"/>
    </location>
</feature>
<keyword evidence="2" id="KW-1003">Cell membrane</keyword>
<dbReference type="GO" id="GO:0005886">
    <property type="term" value="C:plasma membrane"/>
    <property type="evidence" value="ECO:0007669"/>
    <property type="project" value="UniProtKB-SubCell"/>
</dbReference>
<gene>
    <name evidence="8" type="ORF">COLINT_02682</name>
</gene>
<dbReference type="eggNOG" id="COG2814">
    <property type="taxonomic scope" value="Bacteria"/>
</dbReference>
<feature type="transmembrane region" description="Helical" evidence="6">
    <location>
        <begin position="174"/>
        <end position="195"/>
    </location>
</feature>
<keyword evidence="4 6" id="KW-1133">Transmembrane helix</keyword>
<organism evidence="8 9">
    <name type="scientific">Collinsella intestinalis DSM 13280</name>
    <dbReference type="NCBI Taxonomy" id="521003"/>
    <lineage>
        <taxon>Bacteria</taxon>
        <taxon>Bacillati</taxon>
        <taxon>Actinomycetota</taxon>
        <taxon>Coriobacteriia</taxon>
        <taxon>Coriobacteriales</taxon>
        <taxon>Coriobacteriaceae</taxon>
        <taxon>Collinsella</taxon>
    </lineage>
</organism>
<comment type="subcellular location">
    <subcellularLocation>
        <location evidence="1">Cell membrane</location>
        <topology evidence="1">Multi-pass membrane protein</topology>
    </subcellularLocation>
</comment>
<protein>
    <submittedName>
        <fullName evidence="8">Transporter, major facilitator family protein</fullName>
    </submittedName>
</protein>
<dbReference type="InterPro" id="IPR011701">
    <property type="entry name" value="MFS"/>
</dbReference>
<dbReference type="PROSITE" id="PS50850">
    <property type="entry name" value="MFS"/>
    <property type="match status" value="1"/>
</dbReference>
<proteinExistence type="predicted"/>
<feature type="transmembrane region" description="Helical" evidence="6">
    <location>
        <begin position="310"/>
        <end position="328"/>
    </location>
</feature>
<reference evidence="8 9" key="1">
    <citation type="submission" date="2009-04" db="EMBL/GenBank/DDBJ databases">
        <authorList>
            <person name="Weinstock G."/>
            <person name="Sodergren E."/>
            <person name="Clifton S."/>
            <person name="Fulton L."/>
            <person name="Fulton B."/>
            <person name="Courtney L."/>
            <person name="Fronick C."/>
            <person name="Harrison M."/>
            <person name="Strong C."/>
            <person name="Farmer C."/>
            <person name="Delahaunty K."/>
            <person name="Markovic C."/>
            <person name="Hall O."/>
            <person name="Minx P."/>
            <person name="Tomlinson C."/>
            <person name="Mitreva M."/>
            <person name="Nelson J."/>
            <person name="Hou S."/>
            <person name="Wollam A."/>
            <person name="Pepin K.H."/>
            <person name="Johnson M."/>
            <person name="Bhonagiri V."/>
            <person name="Nash W.E."/>
            <person name="Warren W."/>
            <person name="Chinwalla A."/>
            <person name="Mardis E.R."/>
            <person name="Wilson R.K."/>
        </authorList>
    </citation>
    <scope>NUCLEOTIDE SEQUENCE [LARGE SCALE GENOMIC DNA]</scope>
    <source>
        <strain evidence="8 9">DSM 13280</strain>
    </source>
</reference>
<evidence type="ECO:0000313" key="9">
    <source>
        <dbReference type="Proteomes" id="UP000003295"/>
    </source>
</evidence>
<accession>C4F9E8</accession>
<dbReference type="Gene3D" id="1.20.1250.20">
    <property type="entry name" value="MFS general substrate transporter like domains"/>
    <property type="match status" value="1"/>
</dbReference>
<dbReference type="PANTHER" id="PTHR23513">
    <property type="entry name" value="INTEGRAL MEMBRANE EFFLUX PROTEIN-RELATED"/>
    <property type="match status" value="1"/>
</dbReference>
<keyword evidence="3 6" id="KW-0812">Transmembrane</keyword>
<dbReference type="EMBL" id="ABXH02000013">
    <property type="protein sequence ID" value="EEP44636.1"/>
    <property type="molecule type" value="Genomic_DNA"/>
</dbReference>
<feature type="transmembrane region" description="Helical" evidence="6">
    <location>
        <begin position="83"/>
        <end position="102"/>
    </location>
</feature>
<keyword evidence="5 6" id="KW-0472">Membrane</keyword>
<name>C4F9E8_9ACTN</name>
<feature type="transmembrane region" description="Helical" evidence="6">
    <location>
        <begin position="257"/>
        <end position="278"/>
    </location>
</feature>
<feature type="transmembrane region" description="Helical" evidence="6">
    <location>
        <begin position="108"/>
        <end position="134"/>
    </location>
</feature>
<dbReference type="STRING" id="521003.COLINT_02682"/>
<evidence type="ECO:0000256" key="2">
    <source>
        <dbReference type="ARBA" id="ARBA00022475"/>
    </source>
</evidence>
<dbReference type="SUPFAM" id="SSF103473">
    <property type="entry name" value="MFS general substrate transporter"/>
    <property type="match status" value="1"/>
</dbReference>
<comment type="caution">
    <text evidence="8">The sequence shown here is derived from an EMBL/GenBank/DDBJ whole genome shotgun (WGS) entry which is preliminary data.</text>
</comment>
<evidence type="ECO:0000256" key="1">
    <source>
        <dbReference type="ARBA" id="ARBA00004651"/>
    </source>
</evidence>
<sequence>MGGTTHEKNKLSIAEKRLIGIESLQWCANNAVYFLGLIGAATYDLAGTAFLVAVITLVRNLATSIGNVAAGSVIDSIGPRKTTVAVCAFSAVTSLLIGLGPITEASLMIAAAALGVSGGFINTCTHAYPGYLIATLTGRQRLNGLMVFYSNIAFTLGPIFGGALVSTFSTQSVYLFMAATMAAAGVLALGCHEVLQPEREEDAKTGILSGMADGARMTLQNHDLRLIFISGFLGFFAFGAFDSLESLFYRDVLEVDVVWLGWLSSVVGFTSSIGAWLLTKLPDRMANLTLLLGSLFGVGLASMIYVGTDILAVAIVGQSINGLAWGFLEPLQMILVQEKAPIAYLGRIMGFVRFGLMSAGVLPLLAAPALAEAFGVQAVLFAASCIIALVGAVFLFWSGQACPLAGGAV</sequence>
<dbReference type="AlphaFoldDB" id="C4F9E8"/>
<feature type="transmembrane region" description="Helical" evidence="6">
    <location>
        <begin position="285"/>
        <end position="304"/>
    </location>
</feature>
<dbReference type="HOGENOM" id="CLU_660292_0_0_11"/>
<evidence type="ECO:0000256" key="3">
    <source>
        <dbReference type="ARBA" id="ARBA00022692"/>
    </source>
</evidence>
<feature type="transmembrane region" description="Helical" evidence="6">
    <location>
        <begin position="376"/>
        <end position="397"/>
    </location>
</feature>
<evidence type="ECO:0000313" key="8">
    <source>
        <dbReference type="EMBL" id="EEP44636.1"/>
    </source>
</evidence>
<dbReference type="Pfam" id="PF07690">
    <property type="entry name" value="MFS_1"/>
    <property type="match status" value="1"/>
</dbReference>
<dbReference type="InterPro" id="IPR036259">
    <property type="entry name" value="MFS_trans_sf"/>
</dbReference>
<dbReference type="InterPro" id="IPR020846">
    <property type="entry name" value="MFS_dom"/>
</dbReference>
<evidence type="ECO:0000259" key="7">
    <source>
        <dbReference type="PROSITE" id="PS50850"/>
    </source>
</evidence>
<feature type="transmembrane region" description="Helical" evidence="6">
    <location>
        <begin position="146"/>
        <end position="168"/>
    </location>
</feature>
<feature type="transmembrane region" description="Helical" evidence="6">
    <location>
        <begin position="32"/>
        <end position="62"/>
    </location>
</feature>
<evidence type="ECO:0000256" key="4">
    <source>
        <dbReference type="ARBA" id="ARBA00022989"/>
    </source>
</evidence>
<dbReference type="Proteomes" id="UP000003295">
    <property type="component" value="Unassembled WGS sequence"/>
</dbReference>
<feature type="transmembrane region" description="Helical" evidence="6">
    <location>
        <begin position="224"/>
        <end position="241"/>
    </location>
</feature>
<feature type="domain" description="Major facilitator superfamily (MFS) profile" evidence="7">
    <location>
        <begin position="223"/>
        <end position="409"/>
    </location>
</feature>
<dbReference type="RefSeq" id="WP_006722913.1">
    <property type="nucleotide sequence ID" value="NZ_GG692710.1"/>
</dbReference>
<dbReference type="PANTHER" id="PTHR23513:SF6">
    <property type="entry name" value="MAJOR FACILITATOR SUPERFAMILY ASSOCIATED DOMAIN-CONTAINING PROTEIN"/>
    <property type="match status" value="1"/>
</dbReference>
<dbReference type="GO" id="GO:0022857">
    <property type="term" value="F:transmembrane transporter activity"/>
    <property type="evidence" value="ECO:0007669"/>
    <property type="project" value="InterPro"/>
</dbReference>
<evidence type="ECO:0000256" key="5">
    <source>
        <dbReference type="ARBA" id="ARBA00023136"/>
    </source>
</evidence>